<dbReference type="InterPro" id="IPR041479">
    <property type="entry name" value="TetR_CgmR_C"/>
</dbReference>
<dbReference type="PROSITE" id="PS50977">
    <property type="entry name" value="HTH_TETR_2"/>
    <property type="match status" value="1"/>
</dbReference>
<evidence type="ECO:0000256" key="1">
    <source>
        <dbReference type="ARBA" id="ARBA00023125"/>
    </source>
</evidence>
<dbReference type="OrthoDB" id="9809772at2"/>
<dbReference type="PANTHER" id="PTHR30055:SF148">
    <property type="entry name" value="TETR-FAMILY TRANSCRIPTIONAL REGULATOR"/>
    <property type="match status" value="1"/>
</dbReference>
<evidence type="ECO:0000313" key="4">
    <source>
        <dbReference type="EMBL" id="SIO17444.1"/>
    </source>
</evidence>
<evidence type="ECO:0000259" key="3">
    <source>
        <dbReference type="PROSITE" id="PS50977"/>
    </source>
</evidence>
<dbReference type="GO" id="GO:0000976">
    <property type="term" value="F:transcription cis-regulatory region binding"/>
    <property type="evidence" value="ECO:0007669"/>
    <property type="project" value="TreeGrafter"/>
</dbReference>
<name>A0A1N6HC98_9BURK</name>
<reference evidence="4 5" key="1">
    <citation type="submission" date="2016-11" db="EMBL/GenBank/DDBJ databases">
        <authorList>
            <person name="Jaros S."/>
            <person name="Januszkiewicz K."/>
            <person name="Wedrychowicz H."/>
        </authorList>
    </citation>
    <scope>NUCLEOTIDE SEQUENCE [LARGE SCALE GENOMIC DNA]</scope>
    <source>
        <strain evidence="4 5">GAS95</strain>
    </source>
</reference>
<evidence type="ECO:0000256" key="2">
    <source>
        <dbReference type="PROSITE-ProRule" id="PRU00335"/>
    </source>
</evidence>
<feature type="DNA-binding region" description="H-T-H motif" evidence="2">
    <location>
        <begin position="31"/>
        <end position="50"/>
    </location>
</feature>
<dbReference type="InterPro" id="IPR001647">
    <property type="entry name" value="HTH_TetR"/>
</dbReference>
<dbReference type="EMBL" id="FSRU01000001">
    <property type="protein sequence ID" value="SIO17444.1"/>
    <property type="molecule type" value="Genomic_DNA"/>
</dbReference>
<sequence length="189" mass="20445">MDNPTRSERSRNAAIQAALAILARDGPGELTFEALSRESGISKGGLLHQFGSKNGILKALLAHQVEHFEQFSQQYLAASDPATPELTLLSQIATAREAVNQHHSVALAVIAAMVEDPELLASTRKLDNKKIDAIKAEAADPDLALLRWAAARGLIFTELLGLSPLSKKDRDRLFDCLLDAKRWGAGKGK</sequence>
<dbReference type="GO" id="GO:0003700">
    <property type="term" value="F:DNA-binding transcription factor activity"/>
    <property type="evidence" value="ECO:0007669"/>
    <property type="project" value="TreeGrafter"/>
</dbReference>
<accession>A0A1N6HC98</accession>
<dbReference type="AlphaFoldDB" id="A0A1N6HC98"/>
<dbReference type="Proteomes" id="UP000185151">
    <property type="component" value="Unassembled WGS sequence"/>
</dbReference>
<feature type="domain" description="HTH tetR-type" evidence="3">
    <location>
        <begin position="8"/>
        <end position="68"/>
    </location>
</feature>
<dbReference type="Pfam" id="PF17937">
    <property type="entry name" value="TetR_C_28"/>
    <property type="match status" value="1"/>
</dbReference>
<keyword evidence="1 2" id="KW-0238">DNA-binding</keyword>
<dbReference type="PANTHER" id="PTHR30055">
    <property type="entry name" value="HTH-TYPE TRANSCRIPTIONAL REGULATOR RUTR"/>
    <property type="match status" value="1"/>
</dbReference>
<gene>
    <name evidence="4" type="ORF">SAMN05444165_1290</name>
</gene>
<dbReference type="Pfam" id="PF00440">
    <property type="entry name" value="TetR_N"/>
    <property type="match status" value="1"/>
</dbReference>
<dbReference type="RefSeq" id="WP_074294756.1">
    <property type="nucleotide sequence ID" value="NZ_FSRU01000001.1"/>
</dbReference>
<dbReference type="InterPro" id="IPR050109">
    <property type="entry name" value="HTH-type_TetR-like_transc_reg"/>
</dbReference>
<organism evidence="4 5">
    <name type="scientific">Paraburkholderia phenazinium</name>
    <dbReference type="NCBI Taxonomy" id="60549"/>
    <lineage>
        <taxon>Bacteria</taxon>
        <taxon>Pseudomonadati</taxon>
        <taxon>Pseudomonadota</taxon>
        <taxon>Betaproteobacteria</taxon>
        <taxon>Burkholderiales</taxon>
        <taxon>Burkholderiaceae</taxon>
        <taxon>Paraburkholderia</taxon>
    </lineage>
</organism>
<protein>
    <submittedName>
        <fullName evidence="4">Transcriptional regulator, TetR family</fullName>
    </submittedName>
</protein>
<dbReference type="Gene3D" id="1.10.357.10">
    <property type="entry name" value="Tetracycline Repressor, domain 2"/>
    <property type="match status" value="1"/>
</dbReference>
<keyword evidence="5" id="KW-1185">Reference proteome</keyword>
<evidence type="ECO:0000313" key="5">
    <source>
        <dbReference type="Proteomes" id="UP000185151"/>
    </source>
</evidence>
<dbReference type="InterPro" id="IPR009057">
    <property type="entry name" value="Homeodomain-like_sf"/>
</dbReference>
<proteinExistence type="predicted"/>
<dbReference type="SUPFAM" id="SSF46689">
    <property type="entry name" value="Homeodomain-like"/>
    <property type="match status" value="1"/>
</dbReference>